<dbReference type="EMBL" id="BPLR01021158">
    <property type="protein sequence ID" value="GIX86616.1"/>
    <property type="molecule type" value="Genomic_DNA"/>
</dbReference>
<name>A0AAV4NRT3_CAEEX</name>
<reference evidence="1 2" key="1">
    <citation type="submission" date="2021-06" db="EMBL/GenBank/DDBJ databases">
        <title>Caerostris extrusa draft genome.</title>
        <authorList>
            <person name="Kono N."/>
            <person name="Arakawa K."/>
        </authorList>
    </citation>
    <scope>NUCLEOTIDE SEQUENCE [LARGE SCALE GENOMIC DNA]</scope>
</reference>
<sequence>MMLSLRLQEWGNLWLPLVSKSGYLVPCRYKRLAVKLSSTNDASLQTSATISKFSQELDKDNLTTKTTPELHAPKLSPIMVSRANLGLRCSKKPMGLLMVPENLSVWRSFQDFPYRLKSSQIIL</sequence>
<dbReference type="Proteomes" id="UP001054945">
    <property type="component" value="Unassembled WGS sequence"/>
</dbReference>
<evidence type="ECO:0000313" key="1">
    <source>
        <dbReference type="EMBL" id="GIX86616.1"/>
    </source>
</evidence>
<organism evidence="1 2">
    <name type="scientific">Caerostris extrusa</name>
    <name type="common">Bark spider</name>
    <name type="synonym">Caerostris bankana</name>
    <dbReference type="NCBI Taxonomy" id="172846"/>
    <lineage>
        <taxon>Eukaryota</taxon>
        <taxon>Metazoa</taxon>
        <taxon>Ecdysozoa</taxon>
        <taxon>Arthropoda</taxon>
        <taxon>Chelicerata</taxon>
        <taxon>Arachnida</taxon>
        <taxon>Araneae</taxon>
        <taxon>Araneomorphae</taxon>
        <taxon>Entelegynae</taxon>
        <taxon>Araneoidea</taxon>
        <taxon>Araneidae</taxon>
        <taxon>Caerostris</taxon>
    </lineage>
</organism>
<dbReference type="AlphaFoldDB" id="A0AAV4NRT3"/>
<protein>
    <submittedName>
        <fullName evidence="1">Uncharacterized protein</fullName>
    </submittedName>
</protein>
<proteinExistence type="predicted"/>
<comment type="caution">
    <text evidence="1">The sequence shown here is derived from an EMBL/GenBank/DDBJ whole genome shotgun (WGS) entry which is preliminary data.</text>
</comment>
<gene>
    <name evidence="1" type="ORF">CEXT_534061</name>
</gene>
<keyword evidence="2" id="KW-1185">Reference proteome</keyword>
<evidence type="ECO:0000313" key="2">
    <source>
        <dbReference type="Proteomes" id="UP001054945"/>
    </source>
</evidence>
<accession>A0AAV4NRT3</accession>